<dbReference type="Proteomes" id="UP000051586">
    <property type="component" value="Unassembled WGS sequence"/>
</dbReference>
<evidence type="ECO:0000256" key="1">
    <source>
        <dbReference type="ARBA" id="ARBA00022729"/>
    </source>
</evidence>
<dbReference type="GO" id="GO:0016788">
    <property type="term" value="F:hydrolase activity, acting on ester bonds"/>
    <property type="evidence" value="ECO:0007669"/>
    <property type="project" value="InterPro"/>
</dbReference>
<name>A0A0R2CEZ4_9LACO</name>
<gene>
    <name evidence="5" type="ORF">FC87_GL000307</name>
</gene>
<accession>A0A0R2CEZ4</accession>
<evidence type="ECO:0000259" key="4">
    <source>
        <dbReference type="Pfam" id="PF02872"/>
    </source>
</evidence>
<protein>
    <submittedName>
        <fullName evidence="5">Uncharacterized protein</fullName>
    </submittedName>
</protein>
<dbReference type="SUPFAM" id="SSF55816">
    <property type="entry name" value="5'-nucleotidase (syn. UDP-sugar hydrolase), C-terminal domain"/>
    <property type="match status" value="1"/>
</dbReference>
<organism evidence="5 6">
    <name type="scientific">Fructilactobacillus florum DSM 22689 = JCM 16035</name>
    <dbReference type="NCBI Taxonomy" id="1423745"/>
    <lineage>
        <taxon>Bacteria</taxon>
        <taxon>Bacillati</taxon>
        <taxon>Bacillota</taxon>
        <taxon>Bacilli</taxon>
        <taxon>Lactobacillales</taxon>
        <taxon>Lactobacillaceae</taxon>
        <taxon>Fructilactobacillus</taxon>
    </lineage>
</organism>
<dbReference type="SUPFAM" id="SSF56300">
    <property type="entry name" value="Metallo-dependent phosphatases"/>
    <property type="match status" value="1"/>
</dbReference>
<dbReference type="GO" id="GO:0009166">
    <property type="term" value="P:nucleotide catabolic process"/>
    <property type="evidence" value="ECO:0007669"/>
    <property type="project" value="InterPro"/>
</dbReference>
<dbReference type="InterPro" id="IPR029052">
    <property type="entry name" value="Metallo-depent_PP-like"/>
</dbReference>
<comment type="similarity">
    <text evidence="2">Belongs to the 5'-nucleotidase family.</text>
</comment>
<dbReference type="EMBL" id="AYZI01000012">
    <property type="protein sequence ID" value="KRM89824.1"/>
    <property type="molecule type" value="Genomic_DNA"/>
</dbReference>
<comment type="caution">
    <text evidence="5">The sequence shown here is derived from an EMBL/GenBank/DDBJ whole genome shotgun (WGS) entry which is preliminary data.</text>
</comment>
<dbReference type="STRING" id="1423745.GCA_001311215_01958"/>
<dbReference type="GO" id="GO:0046872">
    <property type="term" value="F:metal ion binding"/>
    <property type="evidence" value="ECO:0007669"/>
    <property type="project" value="InterPro"/>
</dbReference>
<dbReference type="PATRIC" id="fig|1423745.4.peg.317"/>
<keyword evidence="2" id="KW-0547">Nucleotide-binding</keyword>
<dbReference type="Pfam" id="PF00149">
    <property type="entry name" value="Metallophos"/>
    <property type="match status" value="1"/>
</dbReference>
<dbReference type="GO" id="GO:0030288">
    <property type="term" value="C:outer membrane-bounded periplasmic space"/>
    <property type="evidence" value="ECO:0007669"/>
    <property type="project" value="TreeGrafter"/>
</dbReference>
<dbReference type="PROSITE" id="PS00786">
    <property type="entry name" value="5_NUCLEOTIDASE_2"/>
    <property type="match status" value="1"/>
</dbReference>
<keyword evidence="2" id="KW-0378">Hydrolase</keyword>
<proteinExistence type="inferred from homology"/>
<keyword evidence="1" id="KW-0732">Signal</keyword>
<dbReference type="PRINTS" id="PR01607">
    <property type="entry name" value="APYRASEFAMLY"/>
</dbReference>
<evidence type="ECO:0000256" key="2">
    <source>
        <dbReference type="RuleBase" id="RU362119"/>
    </source>
</evidence>
<dbReference type="Gene3D" id="3.90.780.10">
    <property type="entry name" value="5'-Nucleotidase, C-terminal domain"/>
    <property type="match status" value="1"/>
</dbReference>
<dbReference type="InterPro" id="IPR006179">
    <property type="entry name" value="5_nucleotidase/apyrase"/>
</dbReference>
<dbReference type="InterPro" id="IPR006146">
    <property type="entry name" value="5'-Nucleotdase_CS"/>
</dbReference>
<feature type="domain" description="Calcineurin-like phosphoesterase" evidence="3">
    <location>
        <begin position="5"/>
        <end position="239"/>
    </location>
</feature>
<dbReference type="PANTHER" id="PTHR11575">
    <property type="entry name" value="5'-NUCLEOTIDASE-RELATED"/>
    <property type="match status" value="1"/>
</dbReference>
<dbReference type="InterPro" id="IPR036907">
    <property type="entry name" value="5'-Nucleotdase_C_sf"/>
</dbReference>
<reference evidence="5 6" key="1">
    <citation type="journal article" date="2015" name="Genome Announc.">
        <title>Expanding the biotechnology potential of lactobacilli through comparative genomics of 213 strains and associated genera.</title>
        <authorList>
            <person name="Sun Z."/>
            <person name="Harris H.M."/>
            <person name="McCann A."/>
            <person name="Guo C."/>
            <person name="Argimon S."/>
            <person name="Zhang W."/>
            <person name="Yang X."/>
            <person name="Jeffery I.B."/>
            <person name="Cooney J.C."/>
            <person name="Kagawa T.F."/>
            <person name="Liu W."/>
            <person name="Song Y."/>
            <person name="Salvetti E."/>
            <person name="Wrobel A."/>
            <person name="Rasinkangas P."/>
            <person name="Parkhill J."/>
            <person name="Rea M.C."/>
            <person name="O'Sullivan O."/>
            <person name="Ritari J."/>
            <person name="Douillard F.P."/>
            <person name="Paul Ross R."/>
            <person name="Yang R."/>
            <person name="Briner A.E."/>
            <person name="Felis G.E."/>
            <person name="de Vos W.M."/>
            <person name="Barrangou R."/>
            <person name="Klaenhammer T.R."/>
            <person name="Caufield P.W."/>
            <person name="Cui Y."/>
            <person name="Zhang H."/>
            <person name="O'Toole P.W."/>
        </authorList>
    </citation>
    <scope>NUCLEOTIDE SEQUENCE [LARGE SCALE GENOMIC DNA]</scope>
    <source>
        <strain evidence="5 6">DSM 22689</strain>
    </source>
</reference>
<sequence length="518" mass="57537">MLKKIKILSTSDVHGFIYPTDYSSPDKTTPLGLLKAGSLIRRIKDQSQPDELVLAVENGDLIQGSPLTSYLADHPQSDQSFLTKITSKIGYQAGILGNHEFNFGLEFLRHAESQRNYPLLGANLHGHDRTGISDRTYQIIEEQGVKIAILGLTTAFVPNWEAPKNLGDLQFESILSTAARLLPSLRSLADVVIVAYHGGFEADLTTGQATEPVTTENEGYRLLTSIPGIDALITGHQHRKLAGHLNGVPYTQPGLHGTYVGEIELTLDQAHHVVSSTSQLLPTANEPLDPNIMPSSALEDQVQGWLSQSLGEHVGASMRIADPLTARQHGHPYLTFVNQVQMDAVDTDIAATALFNDELTGFPTKLTLRDIFNNYPYPNLAVAELVTGRELRQALEQCASFFQINCGQLQINPKFCEPKPQLFNYDLYTGINYEFDIRKPIGHRVTYLTYHEKAVTEEQQLIVAMNNYRAIGGGNYPMFASSKIQRQSQKTIPNLMIDYLKNHQPYQAQSPHNFSLKF</sequence>
<evidence type="ECO:0000313" key="6">
    <source>
        <dbReference type="Proteomes" id="UP000051586"/>
    </source>
</evidence>
<dbReference type="Pfam" id="PF02872">
    <property type="entry name" value="5_nucleotid_C"/>
    <property type="match status" value="1"/>
</dbReference>
<dbReference type="PANTHER" id="PTHR11575:SF6">
    <property type="entry name" value="2',3'-CYCLIC-NUCLEOTIDE 2'-PHOSPHODIESTERASE_3'-NUCLEOTIDASE"/>
    <property type="match status" value="1"/>
</dbReference>
<dbReference type="GO" id="GO:0000166">
    <property type="term" value="F:nucleotide binding"/>
    <property type="evidence" value="ECO:0007669"/>
    <property type="project" value="UniProtKB-KW"/>
</dbReference>
<dbReference type="Gene3D" id="3.60.21.10">
    <property type="match status" value="1"/>
</dbReference>
<dbReference type="InterPro" id="IPR004843">
    <property type="entry name" value="Calcineurin-like_PHP"/>
</dbReference>
<dbReference type="AlphaFoldDB" id="A0A0R2CEZ4"/>
<dbReference type="InterPro" id="IPR008334">
    <property type="entry name" value="5'-Nucleotdase_C"/>
</dbReference>
<feature type="domain" description="5'-Nucleotidase C-terminal" evidence="4">
    <location>
        <begin position="327"/>
        <end position="480"/>
    </location>
</feature>
<evidence type="ECO:0000313" key="5">
    <source>
        <dbReference type="EMBL" id="KRM89824.1"/>
    </source>
</evidence>
<evidence type="ECO:0000259" key="3">
    <source>
        <dbReference type="Pfam" id="PF00149"/>
    </source>
</evidence>
<dbReference type="RefSeq" id="WP_056961929.1">
    <property type="nucleotide sequence ID" value="NZ_AYZI01000012.1"/>
</dbReference>